<dbReference type="EMBL" id="AOSG01000062">
    <property type="protein sequence ID" value="EOR70651.1"/>
    <property type="molecule type" value="Genomic_DNA"/>
</dbReference>
<feature type="compositionally biased region" description="Pro residues" evidence="1">
    <location>
        <begin position="343"/>
        <end position="352"/>
    </location>
</feature>
<feature type="compositionally biased region" description="Pro residues" evidence="1">
    <location>
        <begin position="289"/>
        <end position="312"/>
    </location>
</feature>
<accession>A0A9P2WQB8</accession>
<protein>
    <submittedName>
        <fullName evidence="2">Uncharacterized protein</fullName>
    </submittedName>
</protein>
<feature type="compositionally biased region" description="Pro residues" evidence="1">
    <location>
        <begin position="322"/>
        <end position="333"/>
    </location>
</feature>
<dbReference type="RefSeq" id="WP_016189053.1">
    <property type="nucleotide sequence ID" value="NZ_AOSG01000062.1"/>
</dbReference>
<name>A0A9P2WQB8_THEFU</name>
<gene>
    <name evidence="2" type="ORF">TM51_11661</name>
</gene>
<reference evidence="2 3" key="1">
    <citation type="journal article" date="2013" name="Genome Announc.">
        <title>Draft Genome Sequence of the Lignocellulose Decomposer Thermobifida fusca Strain TM51.</title>
        <authorList>
            <person name="Toth A."/>
            <person name="Barna T."/>
            <person name="Nagy I."/>
            <person name="Horvath B."/>
            <person name="Nagy I."/>
            <person name="Tancsics A."/>
            <person name="Kriszt B."/>
            <person name="Baka E."/>
            <person name="Fekete C."/>
            <person name="Kukolya J."/>
        </authorList>
    </citation>
    <scope>NUCLEOTIDE SEQUENCE [LARGE SCALE GENOMIC DNA]</scope>
    <source>
        <strain evidence="2 3">TM51</strain>
    </source>
</reference>
<comment type="caution">
    <text evidence="2">The sequence shown here is derived from an EMBL/GenBank/DDBJ whole genome shotgun (WGS) entry which is preliminary data.</text>
</comment>
<dbReference type="AlphaFoldDB" id="A0A9P2WQB8"/>
<evidence type="ECO:0000313" key="2">
    <source>
        <dbReference type="EMBL" id="EOR70651.1"/>
    </source>
</evidence>
<sequence>MALLADIPSTGHLGNARAQRFSLDGDDLATQTGEFLDFAFHHVNQGRKVVALYPRWRSGRAERAIRFARGALRTDHIAAVPLDVSPLALSLLADQLAYLAPYLPSGLTAELGDTLAAHVLAGGWLRSVANLSTIPITVKQHMGSFAPGVVFLAFCAPVKRVGRVKKANPEQNIPFRPLNPTQILVSAGRDADRTAFEQQFLPVIGATAVHEMPEQPLGPTYWGTTKYVEFVVFSAHQDALTHPVRTLRSTACGWCRERVVSSYCRFCGAVNRTPARRPTAAPHAHMRPQTPPPAPAGPRIPGPPPPTGPHLPGPGTGHHAPIGPPTGPSPPVRPETTGRHPHSAPPTPPSPGSLPEYRPAR</sequence>
<evidence type="ECO:0000256" key="1">
    <source>
        <dbReference type="SAM" id="MobiDB-lite"/>
    </source>
</evidence>
<organism evidence="2 3">
    <name type="scientific">Thermobifida fusca TM51</name>
    <dbReference type="NCBI Taxonomy" id="1169414"/>
    <lineage>
        <taxon>Bacteria</taxon>
        <taxon>Bacillati</taxon>
        <taxon>Actinomycetota</taxon>
        <taxon>Actinomycetes</taxon>
        <taxon>Streptosporangiales</taxon>
        <taxon>Nocardiopsidaceae</taxon>
        <taxon>Thermobifida</taxon>
    </lineage>
</organism>
<proteinExistence type="predicted"/>
<dbReference type="Proteomes" id="UP000014184">
    <property type="component" value="Unassembled WGS sequence"/>
</dbReference>
<evidence type="ECO:0000313" key="3">
    <source>
        <dbReference type="Proteomes" id="UP000014184"/>
    </source>
</evidence>
<keyword evidence="3" id="KW-1185">Reference proteome</keyword>
<feature type="compositionally biased region" description="Low complexity" evidence="1">
    <location>
        <begin position="274"/>
        <end position="283"/>
    </location>
</feature>
<feature type="region of interest" description="Disordered" evidence="1">
    <location>
        <begin position="274"/>
        <end position="361"/>
    </location>
</feature>